<sequence length="143" mass="16505">MARTKFVARKHVPKPKRPVNPPQNSPTNPSISKPRLRPGEAVLRDIHRYQKSTEHLLGKLPFRRYVREITQNMTPPGTRKIYEAMWYEGYRFQASALEALQDAAEDYLVEIFQDCNAAAVHAGRVTIMPQDIALVRKLRRGRL</sequence>
<dbReference type="SUPFAM" id="SSF47113">
    <property type="entry name" value="Histone-fold"/>
    <property type="match status" value="1"/>
</dbReference>
<accession>A0A177TL94</accession>
<keyword evidence="6" id="KW-0539">Nucleus</keyword>
<dbReference type="Pfam" id="PF00125">
    <property type="entry name" value="Histone"/>
    <property type="match status" value="1"/>
</dbReference>
<evidence type="ECO:0000256" key="3">
    <source>
        <dbReference type="ARBA" id="ARBA00010343"/>
    </source>
</evidence>
<dbReference type="InterPro" id="IPR007125">
    <property type="entry name" value="H2A/H2B/H3"/>
</dbReference>
<dbReference type="GO" id="GO:0000786">
    <property type="term" value="C:nucleosome"/>
    <property type="evidence" value="ECO:0007669"/>
    <property type="project" value="UniProtKB-KW"/>
</dbReference>
<dbReference type="Proteomes" id="UP000077521">
    <property type="component" value="Unassembled WGS sequence"/>
</dbReference>
<dbReference type="GO" id="GO:0046982">
    <property type="term" value="F:protein heterodimerization activity"/>
    <property type="evidence" value="ECO:0007669"/>
    <property type="project" value="InterPro"/>
</dbReference>
<evidence type="ECO:0000313" key="10">
    <source>
        <dbReference type="EMBL" id="KAE8240309.1"/>
    </source>
</evidence>
<name>A0A177TL94_9BASI</name>
<dbReference type="GO" id="GO:0030527">
    <property type="term" value="F:structural constituent of chromatin"/>
    <property type="evidence" value="ECO:0007669"/>
    <property type="project" value="InterPro"/>
</dbReference>
<feature type="compositionally biased region" description="Basic residues" evidence="8">
    <location>
        <begin position="1"/>
        <end position="17"/>
    </location>
</feature>
<reference evidence="10" key="1">
    <citation type="submission" date="2016-04" db="EMBL/GenBank/DDBJ databases">
        <authorList>
            <person name="Nguyen H.D."/>
            <person name="Samba Siva P."/>
            <person name="Cullis J."/>
            <person name="Levesque C.A."/>
            <person name="Hambleton S."/>
        </authorList>
    </citation>
    <scope>NUCLEOTIDE SEQUENCE</scope>
    <source>
        <strain evidence="10">DAOMC 236416</strain>
    </source>
</reference>
<gene>
    <name evidence="10" type="ORF">A4X13_0g7862</name>
</gene>
<dbReference type="Gene3D" id="1.10.20.10">
    <property type="entry name" value="Histone, subunit A"/>
    <property type="match status" value="1"/>
</dbReference>
<feature type="region of interest" description="Disordered" evidence="8">
    <location>
        <begin position="1"/>
        <end position="37"/>
    </location>
</feature>
<dbReference type="InterPro" id="IPR000164">
    <property type="entry name" value="Histone_H3/CENP-A"/>
</dbReference>
<evidence type="ECO:0000256" key="1">
    <source>
        <dbReference type="ARBA" id="ARBA00004123"/>
    </source>
</evidence>
<dbReference type="AlphaFoldDB" id="A0A177TL94"/>
<evidence type="ECO:0000256" key="5">
    <source>
        <dbReference type="ARBA" id="ARBA00023125"/>
    </source>
</evidence>
<comment type="caution">
    <text evidence="10">The sequence shown here is derived from an EMBL/GenBank/DDBJ whole genome shotgun (WGS) entry which is preliminary data.</text>
</comment>
<keyword evidence="11" id="KW-1185">Reference proteome</keyword>
<protein>
    <recommendedName>
        <fullName evidence="9">Core Histone H2A/H2B/H3 domain-containing protein</fullName>
    </recommendedName>
</protein>
<evidence type="ECO:0000256" key="8">
    <source>
        <dbReference type="SAM" id="MobiDB-lite"/>
    </source>
</evidence>
<feature type="domain" description="Core Histone H2A/H2B/H3" evidence="9">
    <location>
        <begin position="39"/>
        <end position="138"/>
    </location>
</feature>
<dbReference type="GO" id="GO:0005634">
    <property type="term" value="C:nucleus"/>
    <property type="evidence" value="ECO:0007669"/>
    <property type="project" value="UniProtKB-SubCell"/>
</dbReference>
<comment type="similarity">
    <text evidence="3">Belongs to the histone H3 family.</text>
</comment>
<evidence type="ECO:0000256" key="2">
    <source>
        <dbReference type="ARBA" id="ARBA00004286"/>
    </source>
</evidence>
<keyword evidence="5" id="KW-0238">DNA-binding</keyword>
<dbReference type="OrthoDB" id="842664at2759"/>
<organism evidence="10 11">
    <name type="scientific">Tilletia indica</name>
    <dbReference type="NCBI Taxonomy" id="43049"/>
    <lineage>
        <taxon>Eukaryota</taxon>
        <taxon>Fungi</taxon>
        <taxon>Dikarya</taxon>
        <taxon>Basidiomycota</taxon>
        <taxon>Ustilaginomycotina</taxon>
        <taxon>Exobasidiomycetes</taxon>
        <taxon>Tilletiales</taxon>
        <taxon>Tilletiaceae</taxon>
        <taxon>Tilletia</taxon>
    </lineage>
</organism>
<dbReference type="EMBL" id="LWDF02001114">
    <property type="protein sequence ID" value="KAE8240309.1"/>
    <property type="molecule type" value="Genomic_DNA"/>
</dbReference>
<evidence type="ECO:0000256" key="4">
    <source>
        <dbReference type="ARBA" id="ARBA00022454"/>
    </source>
</evidence>
<dbReference type="FunFam" id="1.10.20.10:FF:000085">
    <property type="entry name" value="Histone H3.2"/>
    <property type="match status" value="1"/>
</dbReference>
<evidence type="ECO:0000256" key="6">
    <source>
        <dbReference type="ARBA" id="ARBA00023242"/>
    </source>
</evidence>
<dbReference type="PANTHER" id="PTHR11426">
    <property type="entry name" value="HISTONE H3"/>
    <property type="match status" value="1"/>
</dbReference>
<dbReference type="SMART" id="SM00428">
    <property type="entry name" value="H3"/>
    <property type="match status" value="1"/>
</dbReference>
<dbReference type="PRINTS" id="PR00622">
    <property type="entry name" value="HISTONEH3"/>
</dbReference>
<evidence type="ECO:0000256" key="7">
    <source>
        <dbReference type="ARBA" id="ARBA00023269"/>
    </source>
</evidence>
<evidence type="ECO:0000259" key="9">
    <source>
        <dbReference type="Pfam" id="PF00125"/>
    </source>
</evidence>
<keyword evidence="7" id="KW-0544">Nucleosome core</keyword>
<dbReference type="CDD" id="cd22911">
    <property type="entry name" value="HFD_H3"/>
    <property type="match status" value="1"/>
</dbReference>
<dbReference type="GO" id="GO:0003677">
    <property type="term" value="F:DNA binding"/>
    <property type="evidence" value="ECO:0007669"/>
    <property type="project" value="UniProtKB-KW"/>
</dbReference>
<dbReference type="InterPro" id="IPR009072">
    <property type="entry name" value="Histone-fold"/>
</dbReference>
<comment type="subcellular location">
    <subcellularLocation>
        <location evidence="2">Chromosome</location>
    </subcellularLocation>
    <subcellularLocation>
        <location evidence="1">Nucleus</location>
    </subcellularLocation>
</comment>
<reference evidence="10" key="2">
    <citation type="journal article" date="2019" name="IMA Fungus">
        <title>Genome sequencing and comparison of five Tilletia species to identify candidate genes for the detection of regulated species infecting wheat.</title>
        <authorList>
            <person name="Nguyen H.D.T."/>
            <person name="Sultana T."/>
            <person name="Kesanakurti P."/>
            <person name="Hambleton S."/>
        </authorList>
    </citation>
    <scope>NUCLEOTIDE SEQUENCE</scope>
    <source>
        <strain evidence="10">DAOMC 236416</strain>
    </source>
</reference>
<proteinExistence type="inferred from homology"/>
<evidence type="ECO:0000313" key="11">
    <source>
        <dbReference type="Proteomes" id="UP000077521"/>
    </source>
</evidence>
<keyword evidence="4" id="KW-0158">Chromosome</keyword>